<evidence type="ECO:0000259" key="1">
    <source>
        <dbReference type="Pfam" id="PF03417"/>
    </source>
</evidence>
<protein>
    <submittedName>
        <fullName evidence="2">Acyl-CoA--6-aminopenicillanic acid acyl-transferase</fullName>
    </submittedName>
</protein>
<organism evidence="2 3">
    <name type="scientific">Segatella copri</name>
    <dbReference type="NCBI Taxonomy" id="165179"/>
    <lineage>
        <taxon>Bacteria</taxon>
        <taxon>Pseudomonadati</taxon>
        <taxon>Bacteroidota</taxon>
        <taxon>Bacteroidia</taxon>
        <taxon>Bacteroidales</taxon>
        <taxon>Prevotellaceae</taxon>
        <taxon>Segatella</taxon>
    </lineage>
</organism>
<dbReference type="Gene3D" id="3.60.60.10">
    <property type="entry name" value="Penicillin V Acylase, Chain A"/>
    <property type="match status" value="1"/>
</dbReference>
<dbReference type="InterPro" id="IPR005079">
    <property type="entry name" value="Peptidase_C45_hydrolase"/>
</dbReference>
<sequence length="398" mass="44506">MLLLGTSPYYNNIKACTSVLVSGKVSKDGRPFILKNRDTPSLDNLIVQRKGEKYRYIAVASASDSLPESVWSGHNEKGFAIINTAAYNLNGDSKISDEKDGIIMRRALEICATVQDFENLIDSISPRNSNSNFGVIDAEGGCAYYEVGVNQWKKFDCNDPSVAPYGYLIRTNHGFIGDRKLDAGVERYMAINEYMTQASFSNNLDAVHILRTVPRLLKHGLTHIDLNDLEPEDDSLQKFFPFIDYIPRYLTASAELIQGVKEGENPLFTIGWNIIGSPLATVAIPLMITPSGVLPKVVLKGEDGGSLLCHYGFKLKERLFPLRTKSRSNYIDIAQLINKKGTGILQLIEPIESEIVSRGEVLIDKIRSSKSYPTKEVDAYYKWVDSFIIDEYQKHFGI</sequence>
<dbReference type="AlphaFoldDB" id="A0AA91TIT1"/>
<dbReference type="EMBL" id="NMPZ01000015">
    <property type="protein sequence ID" value="OXL43655.1"/>
    <property type="molecule type" value="Genomic_DNA"/>
</dbReference>
<dbReference type="Pfam" id="PF03417">
    <property type="entry name" value="AAT"/>
    <property type="match status" value="1"/>
</dbReference>
<accession>A0AA91TIT1</accession>
<reference evidence="2 3" key="1">
    <citation type="submission" date="2017-07" db="EMBL/GenBank/DDBJ databases">
        <title>Draft genome sequence of Prevotella copri isolated from the gut of healthy adult Indian.</title>
        <authorList>
            <person name="Das B."/>
            <person name="Bag S."/>
            <person name="Ghosh T.S."/>
        </authorList>
    </citation>
    <scope>NUCLEOTIDE SEQUENCE [LARGE SCALE GENOMIC DNA]</scope>
    <source>
        <strain evidence="2 3">Indica</strain>
    </source>
</reference>
<comment type="caution">
    <text evidence="2">The sequence shown here is derived from an EMBL/GenBank/DDBJ whole genome shotgun (WGS) entry which is preliminary data.</text>
</comment>
<gene>
    <name evidence="2" type="ORF">CFT61_10365</name>
</gene>
<evidence type="ECO:0000313" key="2">
    <source>
        <dbReference type="EMBL" id="OXL43655.1"/>
    </source>
</evidence>
<feature type="domain" description="Peptidase C45 hydrolase" evidence="1">
    <location>
        <begin position="28"/>
        <end position="198"/>
    </location>
</feature>
<proteinExistence type="predicted"/>
<name>A0AA91TIT1_9BACT</name>
<dbReference type="Proteomes" id="UP000215155">
    <property type="component" value="Unassembled WGS sequence"/>
</dbReference>
<evidence type="ECO:0000313" key="3">
    <source>
        <dbReference type="Proteomes" id="UP000215155"/>
    </source>
</evidence>